<evidence type="ECO:0000313" key="1">
    <source>
        <dbReference type="EMBL" id="EST47959.1"/>
    </source>
</evidence>
<dbReference type="EMBL" id="KI546015">
    <property type="protein sequence ID" value="EST47959.1"/>
    <property type="molecule type" value="Genomic_DNA"/>
</dbReference>
<evidence type="ECO:0000313" key="3">
    <source>
        <dbReference type="Proteomes" id="UP000018208"/>
    </source>
</evidence>
<accession>V6M3S7</accession>
<name>V6M3S7_9EUKA</name>
<dbReference type="EMBL" id="AUWU02000002">
    <property type="protein sequence ID" value="KAH0575886.1"/>
    <property type="molecule type" value="Genomic_DNA"/>
</dbReference>
<proteinExistence type="predicted"/>
<keyword evidence="3" id="KW-1185">Reference proteome</keyword>
<dbReference type="AlphaFoldDB" id="V6M3S7"/>
<evidence type="ECO:0000313" key="2">
    <source>
        <dbReference type="EMBL" id="KAH0575886.1"/>
    </source>
</evidence>
<sequence length="123" mass="14040">MLIWREWNGNKVEIECQKENWGQGRDVSQVMVMRQWGLAGQKLGVVGKQETGQWLDYENLKALGVSQQNSRSSEACRSCQVRLCRLLIGVKFVLQRNIYVFLSGCSRHVTLLNKSNLQLLTGV</sequence>
<protein>
    <submittedName>
        <fullName evidence="1">Uncharacterized protein</fullName>
    </submittedName>
</protein>
<reference evidence="2" key="2">
    <citation type="submission" date="2020-12" db="EMBL/GenBank/DDBJ databases">
        <title>New Spironucleus salmonicida genome in near-complete chromosomes.</title>
        <authorList>
            <person name="Xu F."/>
            <person name="Kurt Z."/>
            <person name="Jimenez-Gonzalez A."/>
            <person name="Astvaldsson A."/>
            <person name="Andersson J.O."/>
            <person name="Svard S.G."/>
        </authorList>
    </citation>
    <scope>NUCLEOTIDE SEQUENCE</scope>
    <source>
        <strain evidence="2">ATCC 50377</strain>
    </source>
</reference>
<reference evidence="1 2" key="1">
    <citation type="journal article" date="2014" name="PLoS Genet.">
        <title>The Genome of Spironucleus salmonicida Highlights a Fish Pathogen Adapted to Fluctuating Environments.</title>
        <authorList>
            <person name="Xu F."/>
            <person name="Jerlstrom-Hultqvist J."/>
            <person name="Einarsson E."/>
            <person name="Astvaldsson A."/>
            <person name="Svard S.G."/>
            <person name="Andersson J.O."/>
        </authorList>
    </citation>
    <scope>NUCLEOTIDE SEQUENCE</scope>
    <source>
        <strain evidence="2">ATCC 50377</strain>
    </source>
</reference>
<dbReference type="Proteomes" id="UP000018208">
    <property type="component" value="Unassembled WGS sequence"/>
</dbReference>
<dbReference type="VEuPathDB" id="GiardiaDB:SS50377_21418"/>
<gene>
    <name evidence="1" type="ORF">SS50377_11944</name>
    <name evidence="2" type="ORF">SS50377_21418</name>
</gene>
<organism evidence="1">
    <name type="scientific">Spironucleus salmonicida</name>
    <dbReference type="NCBI Taxonomy" id="348837"/>
    <lineage>
        <taxon>Eukaryota</taxon>
        <taxon>Metamonada</taxon>
        <taxon>Diplomonadida</taxon>
        <taxon>Hexamitidae</taxon>
        <taxon>Hexamitinae</taxon>
        <taxon>Spironucleus</taxon>
    </lineage>
</organism>